<feature type="compositionally biased region" description="Basic and acidic residues" evidence="13">
    <location>
        <begin position="460"/>
        <end position="469"/>
    </location>
</feature>
<dbReference type="EC" id="2.7.7.101" evidence="12"/>
<evidence type="ECO:0000256" key="4">
    <source>
        <dbReference type="ARBA" id="ARBA00022695"/>
    </source>
</evidence>
<dbReference type="KEGG" id="cser:CCO03_12860"/>
<dbReference type="Proteomes" id="UP000196138">
    <property type="component" value="Chromosome"/>
</dbReference>
<dbReference type="GO" id="GO:0008270">
    <property type="term" value="F:zinc ion binding"/>
    <property type="evidence" value="ECO:0007669"/>
    <property type="project" value="UniProtKB-UniRule"/>
</dbReference>
<dbReference type="PANTHER" id="PTHR30313:SF2">
    <property type="entry name" value="DNA PRIMASE"/>
    <property type="match status" value="1"/>
</dbReference>
<dbReference type="InterPro" id="IPR037068">
    <property type="entry name" value="DNA_primase_core_N_sf"/>
</dbReference>
<dbReference type="PANTHER" id="PTHR30313">
    <property type="entry name" value="DNA PRIMASE"/>
    <property type="match status" value="1"/>
</dbReference>
<dbReference type="CDD" id="cd03364">
    <property type="entry name" value="TOPRIM_DnaG_primases"/>
    <property type="match status" value="1"/>
</dbReference>
<dbReference type="GO" id="GO:0006269">
    <property type="term" value="P:DNA replication, synthesis of primer"/>
    <property type="evidence" value="ECO:0007669"/>
    <property type="project" value="UniProtKB-UniRule"/>
</dbReference>
<reference evidence="15 16" key="1">
    <citation type="submission" date="2017-05" db="EMBL/GenBank/DDBJ databases">
        <authorList>
            <person name="Song R."/>
            <person name="Chenine A.L."/>
            <person name="Ruprecht R.M."/>
        </authorList>
    </citation>
    <scope>NUCLEOTIDE SEQUENCE [LARGE SCALE GENOMIC DNA]</scope>
    <source>
        <strain evidence="15 16">DSM 26136</strain>
    </source>
</reference>
<evidence type="ECO:0000256" key="7">
    <source>
        <dbReference type="ARBA" id="ARBA00022771"/>
    </source>
</evidence>
<dbReference type="FunFam" id="3.90.980.10:FF:000001">
    <property type="entry name" value="DNA primase"/>
    <property type="match status" value="1"/>
</dbReference>
<evidence type="ECO:0000256" key="2">
    <source>
        <dbReference type="ARBA" id="ARBA00022515"/>
    </source>
</evidence>
<comment type="domain">
    <text evidence="12">Contains an N-terminal zinc-binding domain, a central core domain that contains the primase activity, and a C-terminal DnaB-binding domain.</text>
</comment>
<evidence type="ECO:0000256" key="11">
    <source>
        <dbReference type="ARBA" id="ARBA00023163"/>
    </source>
</evidence>
<sequence length="703" mass="77435">MAIPQGFIDDLLARTDVVEVVGRHVQLKRAGANYQGLCPFHSEKSPSFTVSPSKQFYHCFGCGKSGNAIGFLMDHLGSGFVETVQDLAQQAGLTVPQEQVSPQEMARQQAQREQRKTLTEVLEQAAQAYRERLRTTPLAIDYLKKRGLSGAIAQRFGLGYAPDTWRGLASVFAAYDDPLLEHSGLVIHNAEEDKRYDRFRGRVMFPIRNERGECIGFGGRVLGDEKPKYLNSPETPVFSKGHELYGLYEARNAIRDAGHVLVTEGYMDVVALAQLGLPNAVATLGTACTPDHMTKLFRVTDQVVFSFDGDAAGRRAAHKALHVALPLATDVRTVKFLFLPAEHDPDSFVRTQGKAAFDQAVQQAVPLSRFVMDVASETLDLETAEGRAQTAVRAGELWRLLPQGTLAQQMLGDLASLVRMEAAQLLESWQRQGLLGKGRPGRGEAPARPTSPSIKPSPFADERKHDHTAHPPGSDWSQDLGGFDSWPTAESTWPQDGHGAWPGARHEGRESRDSRSSHGGRGERGAFRNDRGNRFKGKDTTAGKRWQSHSGPPGMPTPRSEHAARLLLAQMELWATLSETEHSLLCEQPAPVGPLIRWLDRQFQDHGTVAWGVLVEQLQGQPFADFASQLMRTHKDLTAPQANFAELESEMRSIMFGIRRDACAAQETRAALANDIEGLKRAKLAREELDRAQAAWAAQRAAS</sequence>
<dbReference type="SUPFAM" id="SSF56731">
    <property type="entry name" value="DNA primase core"/>
    <property type="match status" value="1"/>
</dbReference>
<dbReference type="GO" id="GO:0003677">
    <property type="term" value="F:DNA binding"/>
    <property type="evidence" value="ECO:0007669"/>
    <property type="project" value="UniProtKB-KW"/>
</dbReference>
<dbReference type="OrthoDB" id="9803773at2"/>
<dbReference type="RefSeq" id="WP_087284658.1">
    <property type="nucleotide sequence ID" value="NZ_CP021455.1"/>
</dbReference>
<evidence type="ECO:0000256" key="8">
    <source>
        <dbReference type="ARBA" id="ARBA00022833"/>
    </source>
</evidence>
<dbReference type="SUPFAM" id="SSF57783">
    <property type="entry name" value="Zinc beta-ribbon"/>
    <property type="match status" value="1"/>
</dbReference>
<dbReference type="HAMAP" id="MF_00974">
    <property type="entry name" value="DNA_primase_DnaG"/>
    <property type="match status" value="1"/>
</dbReference>
<dbReference type="EMBL" id="CP021455">
    <property type="protein sequence ID" value="ARU06841.1"/>
    <property type="molecule type" value="Genomic_DNA"/>
</dbReference>
<evidence type="ECO:0000313" key="16">
    <source>
        <dbReference type="Proteomes" id="UP000196138"/>
    </source>
</evidence>
<dbReference type="InterPro" id="IPR050219">
    <property type="entry name" value="DnaG_primase"/>
</dbReference>
<dbReference type="GO" id="GO:1990077">
    <property type="term" value="C:primosome complex"/>
    <property type="evidence" value="ECO:0007669"/>
    <property type="project" value="UniProtKB-KW"/>
</dbReference>
<comment type="similarity">
    <text evidence="12">Belongs to the DnaG primase family.</text>
</comment>
<keyword evidence="2 12" id="KW-0639">Primosome</keyword>
<dbReference type="SMART" id="SM00400">
    <property type="entry name" value="ZnF_CHCC"/>
    <property type="match status" value="1"/>
</dbReference>
<dbReference type="AlphaFoldDB" id="A0A1Y0ETW2"/>
<keyword evidence="7 12" id="KW-0863">Zinc-finger</keyword>
<dbReference type="Gene3D" id="3.90.580.10">
    <property type="entry name" value="Zinc finger, CHC2-type domain"/>
    <property type="match status" value="1"/>
</dbReference>
<dbReference type="GO" id="GO:0003899">
    <property type="term" value="F:DNA-directed RNA polymerase activity"/>
    <property type="evidence" value="ECO:0007669"/>
    <property type="project" value="UniProtKB-UniRule"/>
</dbReference>
<evidence type="ECO:0000259" key="14">
    <source>
        <dbReference type="PROSITE" id="PS50880"/>
    </source>
</evidence>
<evidence type="ECO:0000256" key="3">
    <source>
        <dbReference type="ARBA" id="ARBA00022679"/>
    </source>
</evidence>
<keyword evidence="9" id="KW-0460">Magnesium</keyword>
<gene>
    <name evidence="12" type="primary">dnaG</name>
    <name evidence="15" type="ORF">CCO03_12860</name>
</gene>
<dbReference type="InterPro" id="IPR013264">
    <property type="entry name" value="DNAG_N"/>
</dbReference>
<evidence type="ECO:0000256" key="13">
    <source>
        <dbReference type="SAM" id="MobiDB-lite"/>
    </source>
</evidence>
<name>A0A1Y0ETW2_9BURK</name>
<feature type="domain" description="Toprim" evidence="14">
    <location>
        <begin position="258"/>
        <end position="340"/>
    </location>
</feature>
<protein>
    <recommendedName>
        <fullName evidence="12">DNA primase</fullName>
        <ecNumber evidence="12">2.7.7.101</ecNumber>
    </recommendedName>
</protein>
<evidence type="ECO:0000256" key="1">
    <source>
        <dbReference type="ARBA" id="ARBA00022478"/>
    </source>
</evidence>
<keyword evidence="10 12" id="KW-0238">DNA-binding</keyword>
<dbReference type="SMART" id="SM00493">
    <property type="entry name" value="TOPRIM"/>
    <property type="match status" value="1"/>
</dbReference>
<keyword evidence="11 12" id="KW-0804">Transcription</keyword>
<dbReference type="InterPro" id="IPR036977">
    <property type="entry name" value="DNA_primase_Znf_CHC2"/>
</dbReference>
<dbReference type="Pfam" id="PF13662">
    <property type="entry name" value="Toprim_4"/>
    <property type="match status" value="1"/>
</dbReference>
<evidence type="ECO:0000313" key="15">
    <source>
        <dbReference type="EMBL" id="ARU06841.1"/>
    </source>
</evidence>
<keyword evidence="3 12" id="KW-0808">Transferase</keyword>
<dbReference type="FunFam" id="3.90.580.10:FF:000001">
    <property type="entry name" value="DNA primase"/>
    <property type="match status" value="1"/>
</dbReference>
<dbReference type="InterPro" id="IPR034151">
    <property type="entry name" value="TOPRIM_DnaG_bac"/>
</dbReference>
<dbReference type="InterPro" id="IPR006295">
    <property type="entry name" value="DNA_primase_DnaG"/>
</dbReference>
<dbReference type="GO" id="GO:0005737">
    <property type="term" value="C:cytoplasm"/>
    <property type="evidence" value="ECO:0007669"/>
    <property type="project" value="TreeGrafter"/>
</dbReference>
<evidence type="ECO:0000256" key="6">
    <source>
        <dbReference type="ARBA" id="ARBA00022723"/>
    </source>
</evidence>
<dbReference type="Gene3D" id="1.20.50.20">
    <property type="entry name" value="DnaG, RNA polymerase domain, helical bundle"/>
    <property type="match status" value="1"/>
</dbReference>
<dbReference type="Pfam" id="PF08275">
    <property type="entry name" value="DNAG_N"/>
    <property type="match status" value="1"/>
</dbReference>
<keyword evidence="4 12" id="KW-0548">Nucleotidyltransferase</keyword>
<dbReference type="Pfam" id="PF10410">
    <property type="entry name" value="DnaB_bind"/>
    <property type="match status" value="1"/>
</dbReference>
<evidence type="ECO:0000256" key="12">
    <source>
        <dbReference type="HAMAP-Rule" id="MF_00974"/>
    </source>
</evidence>
<dbReference type="GO" id="GO:0000428">
    <property type="term" value="C:DNA-directed RNA polymerase complex"/>
    <property type="evidence" value="ECO:0007669"/>
    <property type="project" value="UniProtKB-KW"/>
</dbReference>
<dbReference type="NCBIfam" id="TIGR01391">
    <property type="entry name" value="dnaG"/>
    <property type="match status" value="1"/>
</dbReference>
<comment type="cofactor">
    <cofactor evidence="12">
        <name>Zn(2+)</name>
        <dbReference type="ChEBI" id="CHEBI:29105"/>
    </cofactor>
    <text evidence="12">Binds 1 zinc ion per monomer.</text>
</comment>
<comment type="catalytic activity">
    <reaction evidence="12">
        <text>ssDNA + n NTP = ssDNA/pppN(pN)n-1 hybrid + (n-1) diphosphate.</text>
        <dbReference type="EC" id="2.7.7.101"/>
    </reaction>
</comment>
<keyword evidence="16" id="KW-1185">Reference proteome</keyword>
<dbReference type="InterPro" id="IPR002694">
    <property type="entry name" value="Znf_CHC2"/>
</dbReference>
<dbReference type="InterPro" id="IPR030846">
    <property type="entry name" value="DnaG_bac"/>
</dbReference>
<dbReference type="PROSITE" id="PS50880">
    <property type="entry name" value="TOPRIM"/>
    <property type="match status" value="1"/>
</dbReference>
<comment type="subunit">
    <text evidence="12">Monomer. Interacts with DnaB.</text>
</comment>
<dbReference type="FunFam" id="3.40.1360.10:FF:000002">
    <property type="entry name" value="DNA primase"/>
    <property type="match status" value="1"/>
</dbReference>
<feature type="zinc finger region" description="CHC2-type" evidence="12">
    <location>
        <begin position="38"/>
        <end position="62"/>
    </location>
</feature>
<keyword evidence="1 12" id="KW-0240">DNA-directed RNA polymerase</keyword>
<dbReference type="InterPro" id="IPR019475">
    <property type="entry name" value="DNA_primase_DnaB-bd"/>
</dbReference>
<keyword evidence="8 12" id="KW-0862">Zinc</keyword>
<dbReference type="Pfam" id="PF01807">
    <property type="entry name" value="Zn_ribbon_DnaG"/>
    <property type="match status" value="1"/>
</dbReference>
<dbReference type="Gene3D" id="3.90.980.10">
    <property type="entry name" value="DNA primase, catalytic core, N-terminal domain"/>
    <property type="match status" value="1"/>
</dbReference>
<evidence type="ECO:0000256" key="9">
    <source>
        <dbReference type="ARBA" id="ARBA00022842"/>
    </source>
</evidence>
<feature type="compositionally biased region" description="Basic and acidic residues" evidence="13">
    <location>
        <begin position="504"/>
        <end position="542"/>
    </location>
</feature>
<keyword evidence="5 12" id="KW-0235">DNA replication</keyword>
<accession>A0A1Y0ETW2</accession>
<proteinExistence type="inferred from homology"/>
<evidence type="ECO:0000256" key="10">
    <source>
        <dbReference type="ARBA" id="ARBA00023125"/>
    </source>
</evidence>
<dbReference type="InterPro" id="IPR006171">
    <property type="entry name" value="TOPRIM_dom"/>
</dbReference>
<evidence type="ECO:0000256" key="5">
    <source>
        <dbReference type="ARBA" id="ARBA00022705"/>
    </source>
</evidence>
<feature type="region of interest" description="Disordered" evidence="13">
    <location>
        <begin position="434"/>
        <end position="559"/>
    </location>
</feature>
<comment type="function">
    <text evidence="12">RNA polymerase that catalyzes the synthesis of short RNA molecules used as primers for DNA polymerase during DNA replication.</text>
</comment>
<organism evidence="15 16">
    <name type="scientific">Comamonas serinivorans</name>
    <dbReference type="NCBI Taxonomy" id="1082851"/>
    <lineage>
        <taxon>Bacteria</taxon>
        <taxon>Pseudomonadati</taxon>
        <taxon>Pseudomonadota</taxon>
        <taxon>Betaproteobacteria</taxon>
        <taxon>Burkholderiales</taxon>
        <taxon>Comamonadaceae</taxon>
        <taxon>Comamonas</taxon>
    </lineage>
</organism>
<dbReference type="Gene3D" id="3.40.1360.10">
    <property type="match status" value="1"/>
</dbReference>
<keyword evidence="6 12" id="KW-0479">Metal-binding</keyword>